<feature type="region of interest" description="Disordered" evidence="5">
    <location>
        <begin position="307"/>
        <end position="326"/>
    </location>
</feature>
<evidence type="ECO:0000256" key="3">
    <source>
        <dbReference type="ARBA" id="ARBA00022729"/>
    </source>
</evidence>
<feature type="transmembrane region" description="Helical" evidence="6">
    <location>
        <begin position="332"/>
        <end position="353"/>
    </location>
</feature>
<evidence type="ECO:0000256" key="6">
    <source>
        <dbReference type="SAM" id="Phobius"/>
    </source>
</evidence>
<evidence type="ECO:0000313" key="10">
    <source>
        <dbReference type="Proteomes" id="UP000198949"/>
    </source>
</evidence>
<evidence type="ECO:0000256" key="1">
    <source>
        <dbReference type="ARBA" id="ARBA00022512"/>
    </source>
</evidence>
<keyword evidence="10" id="KW-1185">Reference proteome</keyword>
<feature type="domain" description="Gram-positive cocci surface proteins LPxTG" evidence="8">
    <location>
        <begin position="319"/>
        <end position="357"/>
    </location>
</feature>
<accession>A0A1G6SUP7</accession>
<name>A0A1G6SUP7_9ACTN</name>
<dbReference type="Proteomes" id="UP000198949">
    <property type="component" value="Unassembled WGS sequence"/>
</dbReference>
<dbReference type="InterPro" id="IPR019931">
    <property type="entry name" value="LPXTG_anchor"/>
</dbReference>
<keyword evidence="6" id="KW-0812">Transmembrane</keyword>
<evidence type="ECO:0000256" key="7">
    <source>
        <dbReference type="SAM" id="SignalP"/>
    </source>
</evidence>
<reference evidence="10" key="1">
    <citation type="submission" date="2016-10" db="EMBL/GenBank/DDBJ databases">
        <authorList>
            <person name="Varghese N."/>
            <person name="Submissions S."/>
        </authorList>
    </citation>
    <scope>NUCLEOTIDE SEQUENCE [LARGE SCALE GENOMIC DNA]</scope>
    <source>
        <strain evidence="10">CGMCC 4.3516</strain>
    </source>
</reference>
<dbReference type="Pfam" id="PF00746">
    <property type="entry name" value="Gram_pos_anchor"/>
    <property type="match status" value="1"/>
</dbReference>
<keyword evidence="3 7" id="KW-0732">Signal</keyword>
<proteinExistence type="predicted"/>
<keyword evidence="4" id="KW-0572">Peptidoglycan-anchor</keyword>
<protein>
    <submittedName>
        <fullName evidence="9">LPXTG-motif cell wall anchor domain-containing protein</fullName>
    </submittedName>
</protein>
<dbReference type="AlphaFoldDB" id="A0A1G6SUP7"/>
<gene>
    <name evidence="9" type="ORF">SAMN05216270_102278</name>
</gene>
<evidence type="ECO:0000256" key="5">
    <source>
        <dbReference type="SAM" id="MobiDB-lite"/>
    </source>
</evidence>
<dbReference type="STRING" id="58114.SAMN05216270_102278"/>
<keyword evidence="6" id="KW-1133">Transmembrane helix</keyword>
<feature type="compositionally biased region" description="Low complexity" evidence="5">
    <location>
        <begin position="313"/>
        <end position="323"/>
    </location>
</feature>
<dbReference type="OrthoDB" id="5187969at2"/>
<keyword evidence="2" id="KW-0964">Secreted</keyword>
<dbReference type="NCBIfam" id="TIGR01167">
    <property type="entry name" value="LPXTG_anchor"/>
    <property type="match status" value="1"/>
</dbReference>
<keyword evidence="1" id="KW-0134">Cell wall</keyword>
<feature type="chain" id="PRO_5011792387" evidence="7">
    <location>
        <begin position="29"/>
        <end position="362"/>
    </location>
</feature>
<dbReference type="EMBL" id="FNAD01000002">
    <property type="protein sequence ID" value="SDD20006.1"/>
    <property type="molecule type" value="Genomic_DNA"/>
</dbReference>
<organism evidence="9 10">
    <name type="scientific">Glycomyces harbinensis</name>
    <dbReference type="NCBI Taxonomy" id="58114"/>
    <lineage>
        <taxon>Bacteria</taxon>
        <taxon>Bacillati</taxon>
        <taxon>Actinomycetota</taxon>
        <taxon>Actinomycetes</taxon>
        <taxon>Glycomycetales</taxon>
        <taxon>Glycomycetaceae</taxon>
        <taxon>Glycomyces</taxon>
    </lineage>
</organism>
<sequence length="362" mass="38778">MNRTLKRVLGLTGSVMLGVAGAVTFASAAQAHHVELEGTAVCAEDGSWTVTWEATDWTDDPDNRGWITAVDSGDLEGEIVVGAELPLLGSDTPLVATETLSSDFASASLQIAGEWENGNKDQGKLVTVYQPEGGCEPEEEPQPEPNFSVWSDCFGLNVVAENLNEELLSEFTITPSAGDEVVVTPAFGEEYYGYFAVEDPEAGLSVDIAIDGELVETYTWEQTGNCDWGVVYDTCDGLEFELTIPADGEETTFTFTTSYSDEPIVVVVAPGTTETVTIAPEGNEGFTAYYTITTPKDEYEGEMPWVPCDEESPAPSETPSAAPQLPTTGSSLTIMISSAAALILAAGVIFMVMRRRRAAQDW</sequence>
<evidence type="ECO:0000256" key="2">
    <source>
        <dbReference type="ARBA" id="ARBA00022525"/>
    </source>
</evidence>
<feature type="signal peptide" evidence="7">
    <location>
        <begin position="1"/>
        <end position="28"/>
    </location>
</feature>
<evidence type="ECO:0000313" key="9">
    <source>
        <dbReference type="EMBL" id="SDD20006.1"/>
    </source>
</evidence>
<evidence type="ECO:0000259" key="8">
    <source>
        <dbReference type="Pfam" id="PF00746"/>
    </source>
</evidence>
<keyword evidence="6" id="KW-0472">Membrane</keyword>
<evidence type="ECO:0000256" key="4">
    <source>
        <dbReference type="ARBA" id="ARBA00023088"/>
    </source>
</evidence>
<dbReference type="RefSeq" id="WP_091029481.1">
    <property type="nucleotide sequence ID" value="NZ_FNAD01000002.1"/>
</dbReference>